<evidence type="ECO:0000313" key="1">
    <source>
        <dbReference type="EMBL" id="ADN14562.1"/>
    </source>
</evidence>
<dbReference type="RefSeq" id="WP_013322667.1">
    <property type="nucleotide sequence ID" value="NC_014501.1"/>
</dbReference>
<accession>E0UCP3</accession>
<reference evidence="2" key="1">
    <citation type="submission" date="2010-09" db="EMBL/GenBank/DDBJ databases">
        <title>Complete sequence of Chromosome of Cyanothece sp. PCC 7822.</title>
        <authorList>
            <consortium name="US DOE Joint Genome Institute"/>
            <person name="Lucas S."/>
            <person name="Copeland A."/>
            <person name="Lapidus A."/>
            <person name="Cheng J.-F."/>
            <person name="Bruce D."/>
            <person name="Goodwin L."/>
            <person name="Pitluck S."/>
            <person name="Saunders E."/>
            <person name="Brettin T."/>
            <person name="Detter J.C."/>
            <person name="Han C."/>
            <person name="Land M."/>
            <person name="Hauser L."/>
            <person name="Chang Y.-J."/>
            <person name="Jeffries C."/>
            <person name="Kyrpides N."/>
            <person name="Ivanova N."/>
            <person name="Mikhailova N."/>
            <person name="Pakrasi H."/>
            <person name="Sherman L."/>
            <person name="Woyke T."/>
        </authorList>
    </citation>
    <scope>NUCLEOTIDE SEQUENCE</scope>
    <source>
        <strain evidence="2">PCC 7822</strain>
    </source>
</reference>
<dbReference type="EMBL" id="CP002198">
    <property type="protein sequence ID" value="ADN14562.1"/>
    <property type="molecule type" value="Genomic_DNA"/>
</dbReference>
<name>E0UCP3_GLOV7</name>
<organism evidence="2 3">
    <name type="scientific">Gloeothece verrucosa (strain PCC 7822)</name>
    <name type="common">Cyanothece sp. (strain PCC 7822)</name>
    <dbReference type="NCBI Taxonomy" id="497965"/>
    <lineage>
        <taxon>Bacteria</taxon>
        <taxon>Bacillati</taxon>
        <taxon>Cyanobacteriota</taxon>
        <taxon>Cyanophyceae</taxon>
        <taxon>Oscillatoriophycideae</taxon>
        <taxon>Chroococcales</taxon>
        <taxon>Aphanothecaceae</taxon>
        <taxon>Gloeothece</taxon>
        <taxon>Gloeothece verrucosa</taxon>
    </lineage>
</organism>
<protein>
    <submittedName>
        <fullName evidence="2">Uncharacterized protein</fullName>
    </submittedName>
</protein>
<proteinExistence type="predicted"/>
<sequence length="79" mass="8804">MTTIVQTKIAMYPVHLPQTTGSHSTWINLANVLTVECNQEEKDDIVFVTFVNGKSKAYRGNQAKEILKALAEAQAKYCC</sequence>
<dbReference type="STRING" id="497965.Cyan7822_2591"/>
<dbReference type="KEGG" id="cyj:Cyan7822_2591"/>
<dbReference type="Proteomes" id="UP000008206">
    <property type="component" value="Chromosome"/>
</dbReference>
<dbReference type="EMBL" id="CP002198">
    <property type="protein sequence ID" value="ADN15237.1"/>
    <property type="molecule type" value="Genomic_DNA"/>
</dbReference>
<dbReference type="KEGG" id="cyj:Cyan7822_3287"/>
<evidence type="ECO:0000313" key="3">
    <source>
        <dbReference type="Proteomes" id="UP000008206"/>
    </source>
</evidence>
<keyword evidence="3" id="KW-1185">Reference proteome</keyword>
<gene>
    <name evidence="1" type="ordered locus">Cyan7822_2591</name>
    <name evidence="2" type="ordered locus">Cyan7822_3287</name>
</gene>
<evidence type="ECO:0000313" key="2">
    <source>
        <dbReference type="EMBL" id="ADN15237.1"/>
    </source>
</evidence>
<dbReference type="HOGENOM" id="CLU_2616086_0_0_3"/>
<dbReference type="AlphaFoldDB" id="E0UCP3"/>
<reference evidence="3" key="2">
    <citation type="journal article" date="2011" name="MBio">
        <title>Novel metabolic attributes of the genus Cyanothece, comprising a group of unicellular nitrogen-fixing Cyanobacteria.</title>
        <authorList>
            <person name="Bandyopadhyay A."/>
            <person name="Elvitigala T."/>
            <person name="Welsh E."/>
            <person name="Stockel J."/>
            <person name="Liberton M."/>
            <person name="Min H."/>
            <person name="Sherman L.A."/>
            <person name="Pakrasi H.B."/>
        </authorList>
    </citation>
    <scope>NUCLEOTIDE SEQUENCE [LARGE SCALE GENOMIC DNA]</scope>
    <source>
        <strain evidence="3">PCC 7822</strain>
    </source>
</reference>